<keyword evidence="1" id="KW-0812">Transmembrane</keyword>
<gene>
    <name evidence="2" type="ORF">CPB84DRAFT_859992</name>
</gene>
<evidence type="ECO:0000256" key="1">
    <source>
        <dbReference type="SAM" id="Phobius"/>
    </source>
</evidence>
<comment type="caution">
    <text evidence="2">The sequence shown here is derived from an EMBL/GenBank/DDBJ whole genome shotgun (WGS) entry which is preliminary data.</text>
</comment>
<organism evidence="2 3">
    <name type="scientific">Gymnopilus junonius</name>
    <name type="common">Spectacular rustgill mushroom</name>
    <name type="synonym">Gymnopilus spectabilis subsp. junonius</name>
    <dbReference type="NCBI Taxonomy" id="109634"/>
    <lineage>
        <taxon>Eukaryota</taxon>
        <taxon>Fungi</taxon>
        <taxon>Dikarya</taxon>
        <taxon>Basidiomycota</taxon>
        <taxon>Agaricomycotina</taxon>
        <taxon>Agaricomycetes</taxon>
        <taxon>Agaricomycetidae</taxon>
        <taxon>Agaricales</taxon>
        <taxon>Agaricineae</taxon>
        <taxon>Hymenogastraceae</taxon>
        <taxon>Gymnopilus</taxon>
    </lineage>
</organism>
<dbReference type="AlphaFoldDB" id="A0A9P5NPV6"/>
<sequence>MANFVLSSLYSFCLCSHPNMLRTPFSMELAALKMYPAIYCFSSPFFDNSDLASQAVPGQASMQLFFRCLTHVSLRLYYSLLCSSPAFCLLATLRVTISTSASSNPCLLNPALMACTIFFSYLVSGLCLCFTHQHCEQDYPDQFSQDVIHSVFFGPCFLACWSVATVLSSLCRDNGITESSLNSFHSRA</sequence>
<reference evidence="2" key="1">
    <citation type="submission" date="2020-11" db="EMBL/GenBank/DDBJ databases">
        <authorList>
            <consortium name="DOE Joint Genome Institute"/>
            <person name="Ahrendt S."/>
            <person name="Riley R."/>
            <person name="Andreopoulos W."/>
            <person name="LaButti K."/>
            <person name="Pangilinan J."/>
            <person name="Ruiz-duenas F.J."/>
            <person name="Barrasa J.M."/>
            <person name="Sanchez-Garcia M."/>
            <person name="Camarero S."/>
            <person name="Miyauchi S."/>
            <person name="Serrano A."/>
            <person name="Linde D."/>
            <person name="Babiker R."/>
            <person name="Drula E."/>
            <person name="Ayuso-Fernandez I."/>
            <person name="Pacheco R."/>
            <person name="Padilla G."/>
            <person name="Ferreira P."/>
            <person name="Barriuso J."/>
            <person name="Kellner H."/>
            <person name="Castanera R."/>
            <person name="Alfaro M."/>
            <person name="Ramirez L."/>
            <person name="Pisabarro A.G."/>
            <person name="Kuo A."/>
            <person name="Tritt A."/>
            <person name="Lipzen A."/>
            <person name="He G."/>
            <person name="Yan M."/>
            <person name="Ng V."/>
            <person name="Cullen D."/>
            <person name="Martin F."/>
            <person name="Rosso M.-N."/>
            <person name="Henrissat B."/>
            <person name="Hibbett D."/>
            <person name="Martinez A.T."/>
            <person name="Grigoriev I.V."/>
        </authorList>
    </citation>
    <scope>NUCLEOTIDE SEQUENCE</scope>
    <source>
        <strain evidence="2">AH 44721</strain>
    </source>
</reference>
<feature type="transmembrane region" description="Helical" evidence="1">
    <location>
        <begin position="76"/>
        <end position="95"/>
    </location>
</feature>
<dbReference type="Proteomes" id="UP000724874">
    <property type="component" value="Unassembled WGS sequence"/>
</dbReference>
<protein>
    <submittedName>
        <fullName evidence="2">Uncharacterized protein</fullName>
    </submittedName>
</protein>
<keyword evidence="3" id="KW-1185">Reference proteome</keyword>
<dbReference type="EMBL" id="JADNYJ010000036">
    <property type="protein sequence ID" value="KAF8902374.1"/>
    <property type="molecule type" value="Genomic_DNA"/>
</dbReference>
<proteinExistence type="predicted"/>
<accession>A0A9P5NPV6</accession>
<keyword evidence="1" id="KW-0472">Membrane</keyword>
<feature type="transmembrane region" description="Helical" evidence="1">
    <location>
        <begin position="107"/>
        <end position="130"/>
    </location>
</feature>
<name>A0A9P5NPV6_GYMJU</name>
<evidence type="ECO:0000313" key="2">
    <source>
        <dbReference type="EMBL" id="KAF8902374.1"/>
    </source>
</evidence>
<keyword evidence="1" id="KW-1133">Transmembrane helix</keyword>
<evidence type="ECO:0000313" key="3">
    <source>
        <dbReference type="Proteomes" id="UP000724874"/>
    </source>
</evidence>